<keyword evidence="10" id="KW-0067">ATP-binding</keyword>
<dbReference type="AlphaFoldDB" id="A5D3Q2"/>
<keyword evidence="7 14" id="KW-0808">Transferase</keyword>
<comment type="catalytic activity">
    <reaction evidence="14">
        <text>Co-precorrin-5B + S-adenosyl-L-methionine = Co-precorrin-6A + S-adenosyl-L-homocysteine</text>
        <dbReference type="Rhea" id="RHEA:26285"/>
        <dbReference type="ChEBI" id="CHEBI:57856"/>
        <dbReference type="ChEBI" id="CHEBI:59789"/>
        <dbReference type="ChEBI" id="CHEBI:60063"/>
        <dbReference type="ChEBI" id="CHEBI:60064"/>
        <dbReference type="EC" id="2.1.1.195"/>
    </reaction>
</comment>
<keyword evidence="6 14" id="KW-0489">Methyltransferase</keyword>
<evidence type="ECO:0000256" key="6">
    <source>
        <dbReference type="ARBA" id="ARBA00022603"/>
    </source>
</evidence>
<dbReference type="GO" id="GO:0006824">
    <property type="term" value="P:cobalt ion transport"/>
    <property type="evidence" value="ECO:0007669"/>
    <property type="project" value="InterPro"/>
</dbReference>
<dbReference type="eggNOG" id="COG1122">
    <property type="taxonomic scope" value="Bacteria"/>
</dbReference>
<keyword evidence="4" id="KW-1003">Cell membrane</keyword>
<dbReference type="InterPro" id="IPR036074">
    <property type="entry name" value="CbiD_sf"/>
</dbReference>
<dbReference type="PROSITE" id="PS00211">
    <property type="entry name" value="ABC_TRANSPORTER_1"/>
    <property type="match status" value="1"/>
</dbReference>
<dbReference type="eggNOG" id="COG1903">
    <property type="taxonomic scope" value="Bacteria"/>
</dbReference>
<accession>A5D3Q2</accession>
<dbReference type="GO" id="GO:0022857">
    <property type="term" value="F:transmembrane transporter activity"/>
    <property type="evidence" value="ECO:0007669"/>
    <property type="project" value="UniProtKB-ARBA"/>
</dbReference>
<evidence type="ECO:0000256" key="5">
    <source>
        <dbReference type="ARBA" id="ARBA00022573"/>
    </source>
</evidence>
<evidence type="ECO:0000256" key="1">
    <source>
        <dbReference type="ARBA" id="ARBA00004202"/>
    </source>
</evidence>
<dbReference type="InterPro" id="IPR003439">
    <property type="entry name" value="ABC_transporter-like_ATP-bd"/>
</dbReference>
<protein>
    <recommendedName>
        <fullName evidence="14">Cobalt-precorrin-5B C(1)-methyltransferase</fullName>
        <ecNumber evidence="14">2.1.1.195</ecNumber>
    </recommendedName>
    <alternativeName>
        <fullName evidence="14">Cobalt-precorrin-6A synthase</fullName>
    </alternativeName>
</protein>
<comment type="function">
    <text evidence="14">Catalyzes the methylation of C-1 in cobalt-precorrin-5B to form cobalt-precorrin-6A.</text>
</comment>
<name>A5D3Q2_PELTS</name>
<comment type="similarity">
    <text evidence="2">Belongs to the ABC transporter superfamily.</text>
</comment>
<evidence type="ECO:0000256" key="12">
    <source>
        <dbReference type="ARBA" id="ARBA00023136"/>
    </source>
</evidence>
<dbReference type="Proteomes" id="UP000006556">
    <property type="component" value="Chromosome"/>
</dbReference>
<dbReference type="InterPro" id="IPR005876">
    <property type="entry name" value="Co_trans_ATP-bd"/>
</dbReference>
<sequence length="651" mass="69512">MEIQEHTFLEARDAWYRYPNGRTALQGISLELHRGELVVLLGANGSGKTTLLLLLQGLLAPNRGQVCLEGRPLRKLPEKVRFRRIGLVFQDPRDQLFAPTVYEDVAMGPANLGLSPDAVRERVRRALEAVEIWSLRQAAPHQLSFGEQKRAALAGILALGPEIILLDEPTAGLDPAAASKIMHLLHGLNQKEGLTILMATHDVDLTPLWADRVIVLEEGKILAGGSPAAVFRDPALVRSAHLRLPRIAHLFEILAREDRVALPHLPLTIGEARRMLTGYRRAGGKFLRRGYTTGACAAAAARAAALFILGEKPESITVTLPGGRVARIPVGGVERTPEGVTAWVVKDAGDDPDVTHGARIEATVRLQPGKITVRGGPGVGTVTKPGLAVPPGGFAINPVPLQMIRENVAAVLPPGQGAEVVIGVPDGERLARRTLNPQLGIVGGISILGTTGIVEPMSEEAFKLALVPQIQIARGAGMETLLLTPGRRGKTLAQEHGIPPEAVVLVSNFLGFMLEECARHGLRQVVLWGYAGKLAKVAAGVFHTHNRIADGRGEVVASLAAARGGGAELVRSLLDAATVEGMAGLLAEAGLERVWDDLAERASRRAMAYTRNALRVGTVLFTWRGEVLGWDENAAALLAGAGWRLPGVFHK</sequence>
<dbReference type="GO" id="GO:0043780">
    <property type="term" value="F:cobalt-precorrin-5B C1-methyltransferase activity"/>
    <property type="evidence" value="ECO:0007669"/>
    <property type="project" value="RHEA"/>
</dbReference>
<dbReference type="SMART" id="SM00382">
    <property type="entry name" value="AAA"/>
    <property type="match status" value="1"/>
</dbReference>
<dbReference type="GO" id="GO:0005886">
    <property type="term" value="C:plasma membrane"/>
    <property type="evidence" value="ECO:0007669"/>
    <property type="project" value="UniProtKB-SubCell"/>
</dbReference>
<dbReference type="UniPathway" id="UPA00148">
    <property type="reaction ID" value="UER00227"/>
</dbReference>
<dbReference type="GO" id="GO:0005524">
    <property type="term" value="F:ATP binding"/>
    <property type="evidence" value="ECO:0007669"/>
    <property type="project" value="UniProtKB-KW"/>
</dbReference>
<dbReference type="FunFam" id="3.40.50.300:FF:000224">
    <property type="entry name" value="Energy-coupling factor transporter ATP-binding protein EcfA"/>
    <property type="match status" value="1"/>
</dbReference>
<dbReference type="InterPro" id="IPR017871">
    <property type="entry name" value="ABC_transporter-like_CS"/>
</dbReference>
<dbReference type="EMBL" id="AP009389">
    <property type="protein sequence ID" value="BAF59132.1"/>
    <property type="molecule type" value="Genomic_DNA"/>
</dbReference>
<keyword evidence="12" id="KW-0472">Membrane</keyword>
<dbReference type="Gene3D" id="3.30.2110.10">
    <property type="entry name" value="CbiD-like"/>
    <property type="match status" value="1"/>
</dbReference>
<dbReference type="NCBIfam" id="TIGR00312">
    <property type="entry name" value="cbiD"/>
    <property type="match status" value="1"/>
</dbReference>
<keyword evidence="8 14" id="KW-0949">S-adenosyl-L-methionine</keyword>
<dbReference type="PANTHER" id="PTHR35863">
    <property type="entry name" value="COBALT-PRECORRIN-5B C(1)-METHYLTRANSFERASE"/>
    <property type="match status" value="1"/>
</dbReference>
<gene>
    <name evidence="14" type="primary">cbiD</name>
    <name evidence="16" type="ordered locus">PTH_0951</name>
</gene>
<dbReference type="Pfam" id="PF01888">
    <property type="entry name" value="CbiD"/>
    <property type="match status" value="1"/>
</dbReference>
<dbReference type="KEGG" id="pth:PTH_0951"/>
<organism evidence="16 17">
    <name type="scientific">Pelotomaculum thermopropionicum (strain DSM 13744 / JCM 10971 / SI)</name>
    <dbReference type="NCBI Taxonomy" id="370438"/>
    <lineage>
        <taxon>Bacteria</taxon>
        <taxon>Bacillati</taxon>
        <taxon>Bacillota</taxon>
        <taxon>Clostridia</taxon>
        <taxon>Eubacteriales</taxon>
        <taxon>Desulfotomaculaceae</taxon>
        <taxon>Pelotomaculum</taxon>
    </lineage>
</organism>
<dbReference type="SUPFAM" id="SSF52540">
    <property type="entry name" value="P-loop containing nucleoside triphosphate hydrolases"/>
    <property type="match status" value="1"/>
</dbReference>
<comment type="subcellular location">
    <subcellularLocation>
        <location evidence="1">Cell membrane</location>
        <topology evidence="1">Peripheral membrane protein</topology>
    </subcellularLocation>
</comment>
<dbReference type="SUPFAM" id="SSF111342">
    <property type="entry name" value="CbiD-like"/>
    <property type="match status" value="1"/>
</dbReference>
<dbReference type="GO" id="GO:0032259">
    <property type="term" value="P:methylation"/>
    <property type="evidence" value="ECO:0007669"/>
    <property type="project" value="UniProtKB-KW"/>
</dbReference>
<dbReference type="GO" id="GO:0016887">
    <property type="term" value="F:ATP hydrolysis activity"/>
    <property type="evidence" value="ECO:0007669"/>
    <property type="project" value="InterPro"/>
</dbReference>
<evidence type="ECO:0000256" key="4">
    <source>
        <dbReference type="ARBA" id="ARBA00022475"/>
    </source>
</evidence>
<evidence type="ECO:0000313" key="16">
    <source>
        <dbReference type="EMBL" id="BAF59132.1"/>
    </source>
</evidence>
<dbReference type="InterPro" id="IPR015856">
    <property type="entry name" value="ABC_transpr_CbiO/EcfA_su"/>
</dbReference>
<keyword evidence="17" id="KW-1185">Reference proteome</keyword>
<evidence type="ECO:0000313" key="17">
    <source>
        <dbReference type="Proteomes" id="UP000006556"/>
    </source>
</evidence>
<dbReference type="PANTHER" id="PTHR35863:SF1">
    <property type="entry name" value="COBALT-PRECORRIN-5B C(1)-METHYLTRANSFERASE"/>
    <property type="match status" value="1"/>
</dbReference>
<dbReference type="InterPro" id="IPR003593">
    <property type="entry name" value="AAA+_ATPase"/>
</dbReference>
<keyword evidence="9" id="KW-0547">Nucleotide-binding</keyword>
<dbReference type="CDD" id="cd03225">
    <property type="entry name" value="ABC_cobalt_CbiO_domain1"/>
    <property type="match status" value="1"/>
</dbReference>
<dbReference type="Pfam" id="PF00005">
    <property type="entry name" value="ABC_tran"/>
    <property type="match status" value="1"/>
</dbReference>
<keyword evidence="5 14" id="KW-0169">Cobalamin biosynthesis</keyword>
<reference evidence="17" key="1">
    <citation type="journal article" date="2008" name="Genome Res.">
        <title>The genome of Pelotomaculum thermopropionicum reveals niche-associated evolution in anaerobic microbiota.</title>
        <authorList>
            <person name="Kosaka T."/>
            <person name="Kato S."/>
            <person name="Shimoyama T."/>
            <person name="Ishii S."/>
            <person name="Abe T."/>
            <person name="Watanabe K."/>
        </authorList>
    </citation>
    <scope>NUCLEOTIDE SEQUENCE [LARGE SCALE GENOMIC DNA]</scope>
    <source>
        <strain evidence="17">DSM 13744 / JCM 10971 / SI</strain>
    </source>
</reference>
<dbReference type="InterPro" id="IPR027417">
    <property type="entry name" value="P-loop_NTPase"/>
</dbReference>
<evidence type="ECO:0000256" key="14">
    <source>
        <dbReference type="HAMAP-Rule" id="MF_00787"/>
    </source>
</evidence>
<evidence type="ECO:0000256" key="10">
    <source>
        <dbReference type="ARBA" id="ARBA00022840"/>
    </source>
</evidence>
<dbReference type="PROSITE" id="PS50893">
    <property type="entry name" value="ABC_TRANSPORTER_2"/>
    <property type="match status" value="1"/>
</dbReference>
<evidence type="ECO:0000256" key="9">
    <source>
        <dbReference type="ARBA" id="ARBA00022741"/>
    </source>
</evidence>
<evidence type="ECO:0000256" key="11">
    <source>
        <dbReference type="ARBA" id="ARBA00022967"/>
    </source>
</evidence>
<dbReference type="InterPro" id="IPR002748">
    <property type="entry name" value="CbiD"/>
</dbReference>
<evidence type="ECO:0000256" key="8">
    <source>
        <dbReference type="ARBA" id="ARBA00022691"/>
    </source>
</evidence>
<comment type="function">
    <text evidence="13">Probably part of an ABC transporter complex. Responsible for energy coupling to the transport system.</text>
</comment>
<dbReference type="STRING" id="370438.PTH_0951"/>
<dbReference type="GO" id="GO:0019251">
    <property type="term" value="P:anaerobic cobalamin biosynthetic process"/>
    <property type="evidence" value="ECO:0007669"/>
    <property type="project" value="UniProtKB-UniRule"/>
</dbReference>
<dbReference type="HOGENOM" id="CLU_420829_0_0_9"/>
<evidence type="ECO:0000256" key="13">
    <source>
        <dbReference type="ARBA" id="ARBA00025157"/>
    </source>
</evidence>
<dbReference type="Gene3D" id="3.40.50.300">
    <property type="entry name" value="P-loop containing nucleotide triphosphate hydrolases"/>
    <property type="match status" value="1"/>
</dbReference>
<comment type="pathway">
    <text evidence="14">Cofactor biosynthesis; adenosylcobalamin biosynthesis; cob(II)yrinate a,c-diamide from sirohydrochlorin (anaerobic route): step 6/10.</text>
</comment>
<evidence type="ECO:0000259" key="15">
    <source>
        <dbReference type="PROSITE" id="PS50893"/>
    </source>
</evidence>
<evidence type="ECO:0000256" key="3">
    <source>
        <dbReference type="ARBA" id="ARBA00022448"/>
    </source>
</evidence>
<comment type="similarity">
    <text evidence="14">Belongs to the CbiD family.</text>
</comment>
<dbReference type="NCBIfam" id="TIGR01166">
    <property type="entry name" value="cbiO"/>
    <property type="match status" value="1"/>
</dbReference>
<evidence type="ECO:0000256" key="2">
    <source>
        <dbReference type="ARBA" id="ARBA00005417"/>
    </source>
</evidence>
<dbReference type="EC" id="2.1.1.195" evidence="14"/>
<keyword evidence="11" id="KW-1278">Translocase</keyword>
<proteinExistence type="inferred from homology"/>
<evidence type="ECO:0000256" key="7">
    <source>
        <dbReference type="ARBA" id="ARBA00022679"/>
    </source>
</evidence>
<dbReference type="HAMAP" id="MF_00787">
    <property type="entry name" value="CbiD"/>
    <property type="match status" value="1"/>
</dbReference>
<feature type="domain" description="ABC transporter" evidence="15">
    <location>
        <begin position="9"/>
        <end position="243"/>
    </location>
</feature>
<keyword evidence="3" id="KW-0813">Transport</keyword>